<proteinExistence type="predicted"/>
<sequence>VKNIDKMGPNKGITSLVFAILIYTTFIVKDYTQKYFEQIYKFAK</sequence>
<keyword evidence="2" id="KW-1185">Reference proteome</keyword>
<dbReference type="EMBL" id="CAJVQC010093778">
    <property type="protein sequence ID" value="CAG8827418.1"/>
    <property type="molecule type" value="Genomic_DNA"/>
</dbReference>
<dbReference type="Proteomes" id="UP000789920">
    <property type="component" value="Unassembled WGS sequence"/>
</dbReference>
<accession>A0ACA9S6M6</accession>
<evidence type="ECO:0000313" key="1">
    <source>
        <dbReference type="EMBL" id="CAG8827418.1"/>
    </source>
</evidence>
<protein>
    <submittedName>
        <fullName evidence="1">31739_t:CDS:1</fullName>
    </submittedName>
</protein>
<comment type="caution">
    <text evidence="1">The sequence shown here is derived from an EMBL/GenBank/DDBJ whole genome shotgun (WGS) entry which is preliminary data.</text>
</comment>
<name>A0ACA9S6M6_9GLOM</name>
<feature type="non-terminal residue" evidence="1">
    <location>
        <position position="44"/>
    </location>
</feature>
<feature type="non-terminal residue" evidence="1">
    <location>
        <position position="1"/>
    </location>
</feature>
<reference evidence="1" key="1">
    <citation type="submission" date="2021-06" db="EMBL/GenBank/DDBJ databases">
        <authorList>
            <person name="Kallberg Y."/>
            <person name="Tangrot J."/>
            <person name="Rosling A."/>
        </authorList>
    </citation>
    <scope>NUCLEOTIDE SEQUENCE</scope>
    <source>
        <strain evidence="1">MA461A</strain>
    </source>
</reference>
<organism evidence="1 2">
    <name type="scientific">Racocetra persica</name>
    <dbReference type="NCBI Taxonomy" id="160502"/>
    <lineage>
        <taxon>Eukaryota</taxon>
        <taxon>Fungi</taxon>
        <taxon>Fungi incertae sedis</taxon>
        <taxon>Mucoromycota</taxon>
        <taxon>Glomeromycotina</taxon>
        <taxon>Glomeromycetes</taxon>
        <taxon>Diversisporales</taxon>
        <taxon>Gigasporaceae</taxon>
        <taxon>Racocetra</taxon>
    </lineage>
</organism>
<evidence type="ECO:0000313" key="2">
    <source>
        <dbReference type="Proteomes" id="UP000789920"/>
    </source>
</evidence>
<gene>
    <name evidence="1" type="ORF">RPERSI_LOCUS26976</name>
</gene>